<accession>A0A8K0KEY2</accession>
<dbReference type="AlphaFoldDB" id="A0A8K0KEY2"/>
<dbReference type="EMBL" id="KZ308687">
    <property type="protein sequence ID" value="KAG8233108.1"/>
    <property type="molecule type" value="Genomic_DNA"/>
</dbReference>
<keyword evidence="2" id="KW-1185">Reference proteome</keyword>
<protein>
    <submittedName>
        <fullName evidence="1">Uncharacterized protein</fullName>
    </submittedName>
</protein>
<name>A0A8K0KEY2_LADFU</name>
<sequence>MLSENKEVEELQEYINNTLKLLVKTCEGLIDYKLSEIKPDFKEPESIPPNSKMTTQYRFYQTMKERCPTVHPNEEFFKPVETETNINGRNFFQKSISDKSRTRKWENVCRERMEKFLGMLFHTGNTKLNKIQDYWLKGLLTNQLQPTFTKG</sequence>
<gene>
    <name evidence="1" type="ORF">J437_LFUL013299</name>
</gene>
<evidence type="ECO:0000313" key="2">
    <source>
        <dbReference type="Proteomes" id="UP000792457"/>
    </source>
</evidence>
<dbReference type="Proteomes" id="UP000792457">
    <property type="component" value="Unassembled WGS sequence"/>
</dbReference>
<comment type="caution">
    <text evidence="1">The sequence shown here is derived from an EMBL/GenBank/DDBJ whole genome shotgun (WGS) entry which is preliminary data.</text>
</comment>
<evidence type="ECO:0000313" key="1">
    <source>
        <dbReference type="EMBL" id="KAG8233108.1"/>
    </source>
</evidence>
<proteinExistence type="predicted"/>
<organism evidence="1 2">
    <name type="scientific">Ladona fulva</name>
    <name type="common">Scarce chaser dragonfly</name>
    <name type="synonym">Libellula fulva</name>
    <dbReference type="NCBI Taxonomy" id="123851"/>
    <lineage>
        <taxon>Eukaryota</taxon>
        <taxon>Metazoa</taxon>
        <taxon>Ecdysozoa</taxon>
        <taxon>Arthropoda</taxon>
        <taxon>Hexapoda</taxon>
        <taxon>Insecta</taxon>
        <taxon>Pterygota</taxon>
        <taxon>Palaeoptera</taxon>
        <taxon>Odonata</taxon>
        <taxon>Epiprocta</taxon>
        <taxon>Anisoptera</taxon>
        <taxon>Libelluloidea</taxon>
        <taxon>Libellulidae</taxon>
        <taxon>Ladona</taxon>
    </lineage>
</organism>
<reference evidence="1" key="1">
    <citation type="submission" date="2013-04" db="EMBL/GenBank/DDBJ databases">
        <authorList>
            <person name="Qu J."/>
            <person name="Murali S.C."/>
            <person name="Bandaranaike D."/>
            <person name="Bellair M."/>
            <person name="Blankenburg K."/>
            <person name="Chao H."/>
            <person name="Dinh H."/>
            <person name="Doddapaneni H."/>
            <person name="Downs B."/>
            <person name="Dugan-Rocha S."/>
            <person name="Elkadiri S."/>
            <person name="Gnanaolivu R.D."/>
            <person name="Hernandez B."/>
            <person name="Javaid M."/>
            <person name="Jayaseelan J.C."/>
            <person name="Lee S."/>
            <person name="Li M."/>
            <person name="Ming W."/>
            <person name="Munidasa M."/>
            <person name="Muniz J."/>
            <person name="Nguyen L."/>
            <person name="Ongeri F."/>
            <person name="Osuji N."/>
            <person name="Pu L.-L."/>
            <person name="Puazo M."/>
            <person name="Qu C."/>
            <person name="Quiroz J."/>
            <person name="Raj R."/>
            <person name="Weissenberger G."/>
            <person name="Xin Y."/>
            <person name="Zou X."/>
            <person name="Han Y."/>
            <person name="Richards S."/>
            <person name="Worley K."/>
            <person name="Muzny D."/>
            <person name="Gibbs R."/>
        </authorList>
    </citation>
    <scope>NUCLEOTIDE SEQUENCE</scope>
    <source>
        <strain evidence="1">Sampled in the wild</strain>
    </source>
</reference>
<reference evidence="1" key="2">
    <citation type="submission" date="2017-10" db="EMBL/GenBank/DDBJ databases">
        <title>Ladona fulva Genome sequencing and assembly.</title>
        <authorList>
            <person name="Murali S."/>
            <person name="Richards S."/>
            <person name="Bandaranaike D."/>
            <person name="Bellair M."/>
            <person name="Blankenburg K."/>
            <person name="Chao H."/>
            <person name="Dinh H."/>
            <person name="Doddapaneni H."/>
            <person name="Dugan-Rocha S."/>
            <person name="Elkadiri S."/>
            <person name="Gnanaolivu R."/>
            <person name="Hernandez B."/>
            <person name="Skinner E."/>
            <person name="Javaid M."/>
            <person name="Lee S."/>
            <person name="Li M."/>
            <person name="Ming W."/>
            <person name="Munidasa M."/>
            <person name="Muniz J."/>
            <person name="Nguyen L."/>
            <person name="Hughes D."/>
            <person name="Osuji N."/>
            <person name="Pu L.-L."/>
            <person name="Puazo M."/>
            <person name="Qu C."/>
            <person name="Quiroz J."/>
            <person name="Raj R."/>
            <person name="Weissenberger G."/>
            <person name="Xin Y."/>
            <person name="Zou X."/>
            <person name="Han Y."/>
            <person name="Worley K."/>
            <person name="Muzny D."/>
            <person name="Gibbs R."/>
        </authorList>
    </citation>
    <scope>NUCLEOTIDE SEQUENCE</scope>
    <source>
        <strain evidence="1">Sampled in the wild</strain>
    </source>
</reference>